<gene>
    <name evidence="2" type="ORF">SAMN00790413_03500</name>
</gene>
<organism evidence="2 3">
    <name type="scientific">Deinococcus hopiensis KR-140</name>
    <dbReference type="NCBI Taxonomy" id="695939"/>
    <lineage>
        <taxon>Bacteria</taxon>
        <taxon>Thermotogati</taxon>
        <taxon>Deinococcota</taxon>
        <taxon>Deinococci</taxon>
        <taxon>Deinococcales</taxon>
        <taxon>Deinococcaceae</taxon>
        <taxon>Deinococcus</taxon>
    </lineage>
</organism>
<feature type="transmembrane region" description="Helical" evidence="1">
    <location>
        <begin position="7"/>
        <end position="32"/>
    </location>
</feature>
<feature type="transmembrane region" description="Helical" evidence="1">
    <location>
        <begin position="73"/>
        <end position="91"/>
    </location>
</feature>
<accession>A0A1W1UXE4</accession>
<dbReference type="EMBL" id="FWWU01000008">
    <property type="protein sequence ID" value="SMB85670.1"/>
    <property type="molecule type" value="Genomic_DNA"/>
</dbReference>
<keyword evidence="3" id="KW-1185">Reference proteome</keyword>
<keyword evidence="1" id="KW-0812">Transmembrane</keyword>
<evidence type="ECO:0000313" key="2">
    <source>
        <dbReference type="EMBL" id="SMB85670.1"/>
    </source>
</evidence>
<keyword evidence="1" id="KW-1133">Transmembrane helix</keyword>
<protein>
    <submittedName>
        <fullName evidence="2">Uncharacterized protein</fullName>
    </submittedName>
</protein>
<dbReference type="AlphaFoldDB" id="A0A1W1UXE4"/>
<keyword evidence="1" id="KW-0472">Membrane</keyword>
<reference evidence="2 3" key="1">
    <citation type="submission" date="2017-04" db="EMBL/GenBank/DDBJ databases">
        <authorList>
            <person name="Afonso C.L."/>
            <person name="Miller P.J."/>
            <person name="Scott M.A."/>
            <person name="Spackman E."/>
            <person name="Goraichik I."/>
            <person name="Dimitrov K.M."/>
            <person name="Suarez D.L."/>
            <person name="Swayne D.E."/>
        </authorList>
    </citation>
    <scope>NUCLEOTIDE SEQUENCE [LARGE SCALE GENOMIC DNA]</scope>
    <source>
        <strain evidence="2 3">KR-140</strain>
    </source>
</reference>
<name>A0A1W1UXE4_9DEIO</name>
<proteinExistence type="predicted"/>
<sequence>MNESHRTLLLGTVNLLSVILLLNFIVLVLYISYFGFMMDIDPNLSISIMLASFLFQILFLIINMIIRSKSWTVFNFVILTSYIIFWTYVVLNSARM</sequence>
<evidence type="ECO:0000313" key="3">
    <source>
        <dbReference type="Proteomes" id="UP000192582"/>
    </source>
</evidence>
<evidence type="ECO:0000256" key="1">
    <source>
        <dbReference type="SAM" id="Phobius"/>
    </source>
</evidence>
<feature type="transmembrane region" description="Helical" evidence="1">
    <location>
        <begin position="44"/>
        <end position="66"/>
    </location>
</feature>
<dbReference type="Proteomes" id="UP000192582">
    <property type="component" value="Unassembled WGS sequence"/>
</dbReference>